<sequence>MKVVVSPFFQSRVRIRPER</sequence>
<reference evidence="1" key="1">
    <citation type="submission" date="2014-05" db="EMBL/GenBank/DDBJ databases">
        <authorList>
            <person name="Chronopoulou M."/>
        </authorList>
    </citation>
    <scope>NUCLEOTIDE SEQUENCE</scope>
    <source>
        <tissue evidence="1">Whole organism</tissue>
    </source>
</reference>
<protein>
    <submittedName>
        <fullName evidence="1">Uncharacterized protein</fullName>
    </submittedName>
</protein>
<proteinExistence type="predicted"/>
<dbReference type="AlphaFoldDB" id="A0A0K2U9E9"/>
<name>A0A0K2U9E9_LEPSM</name>
<organism evidence="1">
    <name type="scientific">Lepeophtheirus salmonis</name>
    <name type="common">Salmon louse</name>
    <name type="synonym">Caligus salmonis</name>
    <dbReference type="NCBI Taxonomy" id="72036"/>
    <lineage>
        <taxon>Eukaryota</taxon>
        <taxon>Metazoa</taxon>
        <taxon>Ecdysozoa</taxon>
        <taxon>Arthropoda</taxon>
        <taxon>Crustacea</taxon>
        <taxon>Multicrustacea</taxon>
        <taxon>Hexanauplia</taxon>
        <taxon>Copepoda</taxon>
        <taxon>Siphonostomatoida</taxon>
        <taxon>Caligidae</taxon>
        <taxon>Lepeophtheirus</taxon>
    </lineage>
</organism>
<accession>A0A0K2U9E9</accession>
<evidence type="ECO:0000313" key="1">
    <source>
        <dbReference type="EMBL" id="CDW34700.1"/>
    </source>
</evidence>
<dbReference type="EMBL" id="HACA01017339">
    <property type="protein sequence ID" value="CDW34700.1"/>
    <property type="molecule type" value="Transcribed_RNA"/>
</dbReference>